<keyword evidence="5 8" id="KW-0812">Transmembrane</keyword>
<dbReference type="RefSeq" id="WP_137098348.1">
    <property type="nucleotide sequence ID" value="NZ_CP039865.1"/>
</dbReference>
<feature type="transmembrane region" description="Helical" evidence="8">
    <location>
        <begin position="225"/>
        <end position="249"/>
    </location>
</feature>
<feature type="transmembrane region" description="Helical" evidence="8">
    <location>
        <begin position="6"/>
        <end position="27"/>
    </location>
</feature>
<evidence type="ECO:0000256" key="6">
    <source>
        <dbReference type="ARBA" id="ARBA00022989"/>
    </source>
</evidence>
<dbReference type="AlphaFoldDB" id="A0A4D7QHS8"/>
<comment type="subcellular location">
    <subcellularLocation>
        <location evidence="1">Cell membrane</location>
        <topology evidence="1">Multi-pass membrane protein</topology>
    </subcellularLocation>
</comment>
<evidence type="ECO:0000256" key="2">
    <source>
        <dbReference type="ARBA" id="ARBA00010145"/>
    </source>
</evidence>
<feature type="transmembrane region" description="Helical" evidence="8">
    <location>
        <begin position="255"/>
        <end position="275"/>
    </location>
</feature>
<feature type="transmembrane region" description="Helical" evidence="8">
    <location>
        <begin position="161"/>
        <end position="185"/>
    </location>
</feature>
<evidence type="ECO:0000256" key="5">
    <source>
        <dbReference type="ARBA" id="ARBA00022692"/>
    </source>
</evidence>
<gene>
    <name evidence="9" type="ORF">E8L99_04085</name>
</gene>
<dbReference type="InterPro" id="IPR038770">
    <property type="entry name" value="Na+/solute_symporter_sf"/>
</dbReference>
<accession>A0A4D7QHS8</accession>
<dbReference type="KEGG" id="paqt:E8L99_04085"/>
<dbReference type="Proteomes" id="UP000298588">
    <property type="component" value="Chromosome"/>
</dbReference>
<feature type="transmembrane region" description="Helical" evidence="8">
    <location>
        <begin position="95"/>
        <end position="115"/>
    </location>
</feature>
<protein>
    <submittedName>
        <fullName evidence="9">AEC family transporter</fullName>
    </submittedName>
</protein>
<keyword evidence="4" id="KW-1003">Cell membrane</keyword>
<evidence type="ECO:0000256" key="8">
    <source>
        <dbReference type="SAM" id="Phobius"/>
    </source>
</evidence>
<organism evidence="9 10">
    <name type="scientific">Phreatobacter aquaticus</name>
    <dbReference type="NCBI Taxonomy" id="2570229"/>
    <lineage>
        <taxon>Bacteria</taxon>
        <taxon>Pseudomonadati</taxon>
        <taxon>Pseudomonadota</taxon>
        <taxon>Alphaproteobacteria</taxon>
        <taxon>Hyphomicrobiales</taxon>
        <taxon>Phreatobacteraceae</taxon>
        <taxon>Phreatobacter</taxon>
    </lineage>
</organism>
<dbReference type="PANTHER" id="PTHR36838">
    <property type="entry name" value="AUXIN EFFLUX CARRIER FAMILY PROTEIN"/>
    <property type="match status" value="1"/>
</dbReference>
<evidence type="ECO:0000256" key="7">
    <source>
        <dbReference type="ARBA" id="ARBA00023136"/>
    </source>
</evidence>
<evidence type="ECO:0000313" key="9">
    <source>
        <dbReference type="EMBL" id="QCK85014.1"/>
    </source>
</evidence>
<dbReference type="OrthoDB" id="9810457at2"/>
<evidence type="ECO:0000313" key="10">
    <source>
        <dbReference type="Proteomes" id="UP000298588"/>
    </source>
</evidence>
<feature type="transmembrane region" description="Helical" evidence="8">
    <location>
        <begin position="39"/>
        <end position="61"/>
    </location>
</feature>
<keyword evidence="3" id="KW-0813">Transport</keyword>
<comment type="similarity">
    <text evidence="2">Belongs to the auxin efflux carrier (TC 2.A.69) family.</text>
</comment>
<dbReference type="Gene3D" id="1.20.1530.20">
    <property type="match status" value="1"/>
</dbReference>
<dbReference type="Pfam" id="PF03547">
    <property type="entry name" value="Mem_trans"/>
    <property type="match status" value="1"/>
</dbReference>
<feature type="transmembrane region" description="Helical" evidence="8">
    <location>
        <begin position="191"/>
        <end position="213"/>
    </location>
</feature>
<feature type="transmembrane region" description="Helical" evidence="8">
    <location>
        <begin position="282"/>
        <end position="304"/>
    </location>
</feature>
<dbReference type="InterPro" id="IPR004776">
    <property type="entry name" value="Mem_transp_PIN-like"/>
</dbReference>
<keyword evidence="6 8" id="KW-1133">Transmembrane helix</keyword>
<evidence type="ECO:0000256" key="3">
    <source>
        <dbReference type="ARBA" id="ARBA00022448"/>
    </source>
</evidence>
<sequence>MLDLTLLVLPVFGLIALGYLAALTGLLNDRANEGLTGYLFVIGAPALLFKLVTAATFPTAISWGYWIAYYAGMVVVWIAAMAGAAFLFGRSRGETVIAGLSAGQANTVMIGIPIILKAYGDDAAFPIAMLLAINLPITMTAATLMLEGSRSSSGSGIARKLAFGLASHPLLLGIAAGVLAQLVGYRPSGPIGTAVDMLAATTVPLSLVTLGLSLKAYGVKADVPVALMVSVLRLFVHPAIAYVIAGPIFALPPAWTGTVVLFAAMPAGINAYLFAARYGEGVGIASTSVAISTLLSVLGSVIWLRVLGVG</sequence>
<name>A0A4D7QHS8_9HYPH</name>
<feature type="transmembrane region" description="Helical" evidence="8">
    <location>
        <begin position="67"/>
        <end position="88"/>
    </location>
</feature>
<dbReference type="GO" id="GO:0005886">
    <property type="term" value="C:plasma membrane"/>
    <property type="evidence" value="ECO:0007669"/>
    <property type="project" value="UniProtKB-SubCell"/>
</dbReference>
<reference evidence="9 10" key="1">
    <citation type="submission" date="2019-04" db="EMBL/GenBank/DDBJ databases">
        <title>Phreatobacter aquaticus sp. nov.</title>
        <authorList>
            <person name="Choi A."/>
            <person name="Baek K."/>
        </authorList>
    </citation>
    <scope>NUCLEOTIDE SEQUENCE [LARGE SCALE GENOMIC DNA]</scope>
    <source>
        <strain evidence="9 10">NMCR1094</strain>
    </source>
</reference>
<keyword evidence="10" id="KW-1185">Reference proteome</keyword>
<evidence type="ECO:0000256" key="1">
    <source>
        <dbReference type="ARBA" id="ARBA00004651"/>
    </source>
</evidence>
<feature type="transmembrane region" description="Helical" evidence="8">
    <location>
        <begin position="127"/>
        <end position="149"/>
    </location>
</feature>
<dbReference type="PANTHER" id="PTHR36838:SF3">
    <property type="entry name" value="TRANSPORTER AUXIN EFFLUX CARRIER EC FAMILY"/>
    <property type="match status" value="1"/>
</dbReference>
<dbReference type="GO" id="GO:0055085">
    <property type="term" value="P:transmembrane transport"/>
    <property type="evidence" value="ECO:0007669"/>
    <property type="project" value="InterPro"/>
</dbReference>
<keyword evidence="7 8" id="KW-0472">Membrane</keyword>
<proteinExistence type="inferred from homology"/>
<dbReference type="EMBL" id="CP039865">
    <property type="protein sequence ID" value="QCK85014.1"/>
    <property type="molecule type" value="Genomic_DNA"/>
</dbReference>
<evidence type="ECO:0000256" key="4">
    <source>
        <dbReference type="ARBA" id="ARBA00022475"/>
    </source>
</evidence>